<dbReference type="GO" id="GO:0015079">
    <property type="term" value="F:potassium ion transmembrane transporter activity"/>
    <property type="evidence" value="ECO:0007669"/>
    <property type="project" value="InterPro"/>
</dbReference>
<dbReference type="InterPro" id="IPR031606">
    <property type="entry name" value="Kch1/2"/>
</dbReference>
<evidence type="ECO:0000256" key="1">
    <source>
        <dbReference type="SAM" id="MobiDB-lite"/>
    </source>
</evidence>
<keyword evidence="2" id="KW-1133">Transmembrane helix</keyword>
<dbReference type="PANTHER" id="PTHR36424">
    <property type="entry name" value="PHEROMONE-REGULATED MEMBRANE PROTEIN 6"/>
    <property type="match status" value="1"/>
</dbReference>
<accession>A0A8X7TB84</accession>
<evidence type="ECO:0000313" key="3">
    <source>
        <dbReference type="EMBL" id="KAF6051255.1"/>
    </source>
</evidence>
<feature type="compositionally biased region" description="Polar residues" evidence="1">
    <location>
        <begin position="457"/>
        <end position="479"/>
    </location>
</feature>
<comment type="caution">
    <text evidence="3">The sequence shown here is derived from an EMBL/GenBank/DDBJ whole genome shotgun (WGS) entry which is preliminary data.</text>
</comment>
<reference evidence="3" key="1">
    <citation type="submission" date="2020-03" db="EMBL/GenBank/DDBJ databases">
        <title>FDA dAtabase for Regulatory Grade micrObial Sequences (FDA-ARGOS): Supporting development and validation of Infectious Disease Dx tests.</title>
        <authorList>
            <person name="Campos J."/>
            <person name="Goldberg B."/>
            <person name="Tallon L."/>
            <person name="Sadzewicz L."/>
            <person name="Vavikolanu K."/>
            <person name="Mehta A."/>
            <person name="Aluvathingal J."/>
            <person name="Nadendla S."/>
            <person name="Nandy P."/>
            <person name="Geyer C."/>
            <person name="Yan Y."/>
            <person name="Sichtig H."/>
        </authorList>
    </citation>
    <scope>NUCLEOTIDE SEQUENCE [LARGE SCALE GENOMIC DNA]</scope>
    <source>
        <strain evidence="3">FDAARGOS_652</strain>
    </source>
</reference>
<evidence type="ECO:0000313" key="4">
    <source>
        <dbReference type="Proteomes" id="UP000590412"/>
    </source>
</evidence>
<feature type="compositionally biased region" description="Polar residues" evidence="1">
    <location>
        <begin position="416"/>
        <end position="431"/>
    </location>
</feature>
<name>A0A8X7TB84_CANPA</name>
<gene>
    <name evidence="3" type="ORF">FOB60_003923</name>
</gene>
<evidence type="ECO:0000256" key="2">
    <source>
        <dbReference type="SAM" id="Phobius"/>
    </source>
</evidence>
<organism evidence="3 4">
    <name type="scientific">Candida parapsilosis</name>
    <name type="common">Yeast</name>
    <dbReference type="NCBI Taxonomy" id="5480"/>
    <lineage>
        <taxon>Eukaryota</taxon>
        <taxon>Fungi</taxon>
        <taxon>Dikarya</taxon>
        <taxon>Ascomycota</taxon>
        <taxon>Saccharomycotina</taxon>
        <taxon>Pichiomycetes</taxon>
        <taxon>Debaryomycetaceae</taxon>
        <taxon>Candida/Lodderomyces clade</taxon>
        <taxon>Candida</taxon>
    </lineage>
</organism>
<keyword evidence="2" id="KW-0472">Membrane</keyword>
<dbReference type="OrthoDB" id="2128042at2759"/>
<keyword evidence="2" id="KW-0812">Transmembrane</keyword>
<feature type="transmembrane region" description="Helical" evidence="2">
    <location>
        <begin position="44"/>
        <end position="70"/>
    </location>
</feature>
<dbReference type="GO" id="GO:0005886">
    <property type="term" value="C:plasma membrane"/>
    <property type="evidence" value="ECO:0007669"/>
    <property type="project" value="InterPro"/>
</dbReference>
<sequence>MQDTSFKDHLDAERAIEKYELNTSTFDVVRVDDFYNHNCSTMCWYFYMWILVFLAIILLAIDIYSCLNILVFHKWATDDYRPYAYSIAKWIFTGCIIFQFVLLIYCWIWAIHIYRTKNIAMVYLNSICKKIYSIKSYSCFCLMNSIDEGKFFDQCCFNTYYEIQNAPQILIADTPRQVINILTLRYYATGGELNNDILSNIRTIAKTNLRLSIILSFMCLSVFIYAIFFFKFLFGMLSYIPLKTSLRKEGYKGFKSYCSYLVNKSVADAVNKHHRPKKELRDEGLLSEAAISQLPQIDEYPSDYKGYTRVYYGRSDSEESIAMRDWNYKGKPNPYGESQLDLLHQQPSLDQLQQSEQVFSTLGGGVGGNGGNNIPFSKRLSTLREKNRNKLFENPKVSNNSTSSLTNIQPHAAATRYQSLKQSDTQTSFGNDNDLHYHKQRSRPHNKLLQDGDLLEDSQTTRMPSYPTRSYTAGSSYDLSNPNLMDSQTNLLSESNNHVDHTMTEPQSLHVAPYIDPQQTVSKRKPIQRSFTEESHNLSSLQDPFTDVDDDQGQLVYNQPPIVSRVHVGEHNSPKSQNSSGEVNDILDAYDTTNESAPYPVRGVSKYFE</sequence>
<dbReference type="PANTHER" id="PTHR36424:SF1">
    <property type="entry name" value="LOW AFFINITY K(+) TRANSPORTER 1-RELATED"/>
    <property type="match status" value="1"/>
</dbReference>
<feature type="transmembrane region" description="Helical" evidence="2">
    <location>
        <begin position="90"/>
        <end position="111"/>
    </location>
</feature>
<protein>
    <submittedName>
        <fullName evidence="3">Putative integral membrane protein</fullName>
    </submittedName>
</protein>
<dbReference type="EMBL" id="JABWAB010000005">
    <property type="protein sequence ID" value="KAF6051255.1"/>
    <property type="molecule type" value="Genomic_DNA"/>
</dbReference>
<feature type="transmembrane region" description="Helical" evidence="2">
    <location>
        <begin position="211"/>
        <end position="240"/>
    </location>
</feature>
<dbReference type="AlphaFoldDB" id="A0A8X7TB84"/>
<feature type="region of interest" description="Disordered" evidence="1">
    <location>
        <begin position="416"/>
        <end position="479"/>
    </location>
</feature>
<proteinExistence type="predicted"/>
<dbReference type="Pfam" id="PF16944">
    <property type="entry name" value="KCH"/>
    <property type="match status" value="1"/>
</dbReference>
<dbReference type="Proteomes" id="UP000590412">
    <property type="component" value="Unassembled WGS sequence"/>
</dbReference>